<keyword evidence="5" id="KW-1185">Reference proteome</keyword>
<dbReference type="PANTHER" id="PTHR43344:SF13">
    <property type="entry name" value="PHOSPHATASE RV3661-RELATED"/>
    <property type="match status" value="1"/>
</dbReference>
<dbReference type="NCBIfam" id="TIGR01490">
    <property type="entry name" value="HAD-SF-IB-hyp1"/>
    <property type="match status" value="1"/>
</dbReference>
<dbReference type="GO" id="GO:0046872">
    <property type="term" value="F:metal ion binding"/>
    <property type="evidence" value="ECO:0007669"/>
    <property type="project" value="UniProtKB-KW"/>
</dbReference>
<keyword evidence="2" id="KW-0378">Hydrolase</keyword>
<dbReference type="InterPro" id="IPR006385">
    <property type="entry name" value="HAD_hydro_SerB1"/>
</dbReference>
<sequence>MTTNSFAFFDLDHTLLPVDSSGLWAYFLISKCSDRKQEFERRQKQFDLDYFNGVLDINQFMDFEMHLLSLFSRAQLEEYRKEYIATYIKPNIRPNAVELVQKHKEAGDKVVIVTATYRFVVEPIAKLLDADGLIAAEPEEDADGQFTGGWLRHTFAQGKVTAVEKYVADRGGLETLKSSSFYSDSINDLPLLSFVAEHGGTAVATNPDKFLSRIAKQRGWKILSLFQVEEPTYEEVVEKTP</sequence>
<evidence type="ECO:0008006" key="6">
    <source>
        <dbReference type="Google" id="ProtNLM"/>
    </source>
</evidence>
<dbReference type="CDD" id="cd02612">
    <property type="entry name" value="HAD_PGPPase"/>
    <property type="match status" value="1"/>
</dbReference>
<protein>
    <recommendedName>
        <fullName evidence="6">Phosphoserine phosphatase</fullName>
    </recommendedName>
</protein>
<reference evidence="5" key="1">
    <citation type="submission" date="2017-05" db="EMBL/GenBank/DDBJ databases">
        <title>Improved OligoMM genomes.</title>
        <authorList>
            <person name="Garzetti D."/>
        </authorList>
    </citation>
    <scope>NUCLEOTIDE SEQUENCE [LARGE SCALE GENOMIC DNA]</scope>
    <source>
        <strain evidence="5">YL45</strain>
    </source>
</reference>
<dbReference type="Gene3D" id="1.20.1440.100">
    <property type="entry name" value="SG protein - dephosphorylation function"/>
    <property type="match status" value="1"/>
</dbReference>
<evidence type="ECO:0000256" key="3">
    <source>
        <dbReference type="ARBA" id="ARBA00022842"/>
    </source>
</evidence>
<dbReference type="NCBIfam" id="TIGR01488">
    <property type="entry name" value="HAD-SF-IB"/>
    <property type="match status" value="1"/>
</dbReference>
<dbReference type="RefSeq" id="WP_066593690.1">
    <property type="nucleotide sequence ID" value="NZ_CP065313.1"/>
</dbReference>
<gene>
    <name evidence="4" type="ORF">ADH67_11930</name>
</gene>
<proteinExistence type="predicted"/>
<dbReference type="Proteomes" id="UP000214610">
    <property type="component" value="Unassembled WGS sequence"/>
</dbReference>
<comment type="caution">
    <text evidence="4">The sequence shown here is derived from an EMBL/GenBank/DDBJ whole genome shotgun (WGS) entry which is preliminary data.</text>
</comment>
<dbReference type="InterPro" id="IPR023214">
    <property type="entry name" value="HAD_sf"/>
</dbReference>
<keyword evidence="3" id="KW-0460">Magnesium</keyword>
<dbReference type="InterPro" id="IPR050582">
    <property type="entry name" value="HAD-like_SerB"/>
</dbReference>
<dbReference type="GO" id="GO:0016787">
    <property type="term" value="F:hydrolase activity"/>
    <property type="evidence" value="ECO:0007669"/>
    <property type="project" value="UniProtKB-KW"/>
</dbReference>
<dbReference type="GeneID" id="78361837"/>
<dbReference type="EMBL" id="NHMP01000011">
    <property type="protein sequence ID" value="OXE44432.1"/>
    <property type="molecule type" value="Genomic_DNA"/>
</dbReference>
<evidence type="ECO:0000313" key="5">
    <source>
        <dbReference type="Proteomes" id="UP000214610"/>
    </source>
</evidence>
<evidence type="ECO:0000256" key="2">
    <source>
        <dbReference type="ARBA" id="ARBA00022801"/>
    </source>
</evidence>
<evidence type="ECO:0000313" key="4">
    <source>
        <dbReference type="EMBL" id="OXE44432.1"/>
    </source>
</evidence>
<keyword evidence="1" id="KW-0479">Metal-binding</keyword>
<evidence type="ECO:0000256" key="1">
    <source>
        <dbReference type="ARBA" id="ARBA00022723"/>
    </source>
</evidence>
<dbReference type="InterPro" id="IPR036412">
    <property type="entry name" value="HAD-like_sf"/>
</dbReference>
<dbReference type="Gene3D" id="3.40.50.1000">
    <property type="entry name" value="HAD superfamily/HAD-like"/>
    <property type="match status" value="1"/>
</dbReference>
<dbReference type="SUPFAM" id="SSF56784">
    <property type="entry name" value="HAD-like"/>
    <property type="match status" value="1"/>
</dbReference>
<dbReference type="Pfam" id="PF12710">
    <property type="entry name" value="HAD"/>
    <property type="match status" value="1"/>
</dbReference>
<accession>A0A227KC57</accession>
<name>A0A227KC57_9BURK</name>
<dbReference type="AlphaFoldDB" id="A0A227KC57"/>
<organism evidence="4 5">
    <name type="scientific">Turicimonas muris</name>
    <dbReference type="NCBI Taxonomy" id="1796652"/>
    <lineage>
        <taxon>Bacteria</taxon>
        <taxon>Pseudomonadati</taxon>
        <taxon>Pseudomonadota</taxon>
        <taxon>Betaproteobacteria</taxon>
        <taxon>Burkholderiales</taxon>
        <taxon>Sutterellaceae</taxon>
        <taxon>Turicimonas</taxon>
    </lineage>
</organism>
<dbReference type="PANTHER" id="PTHR43344">
    <property type="entry name" value="PHOSPHOSERINE PHOSPHATASE"/>
    <property type="match status" value="1"/>
</dbReference>